<reference evidence="2" key="1">
    <citation type="journal article" date="2022" name="Mol. Ecol. Resour.">
        <title>The genomes of chicory, endive, great burdock and yacon provide insights into Asteraceae palaeo-polyploidization history and plant inulin production.</title>
        <authorList>
            <person name="Fan W."/>
            <person name="Wang S."/>
            <person name="Wang H."/>
            <person name="Wang A."/>
            <person name="Jiang F."/>
            <person name="Liu H."/>
            <person name="Zhao H."/>
            <person name="Xu D."/>
            <person name="Zhang Y."/>
        </authorList>
    </citation>
    <scope>NUCLEOTIDE SEQUENCE [LARGE SCALE GENOMIC DNA]</scope>
    <source>
        <strain evidence="2">cv. Punajuju</strain>
    </source>
</reference>
<comment type="caution">
    <text evidence="1">The sequence shown here is derived from an EMBL/GenBank/DDBJ whole genome shotgun (WGS) entry which is preliminary data.</text>
</comment>
<evidence type="ECO:0000313" key="1">
    <source>
        <dbReference type="EMBL" id="KAI3699911.1"/>
    </source>
</evidence>
<organism evidence="1 2">
    <name type="scientific">Cichorium intybus</name>
    <name type="common">Chicory</name>
    <dbReference type="NCBI Taxonomy" id="13427"/>
    <lineage>
        <taxon>Eukaryota</taxon>
        <taxon>Viridiplantae</taxon>
        <taxon>Streptophyta</taxon>
        <taxon>Embryophyta</taxon>
        <taxon>Tracheophyta</taxon>
        <taxon>Spermatophyta</taxon>
        <taxon>Magnoliopsida</taxon>
        <taxon>eudicotyledons</taxon>
        <taxon>Gunneridae</taxon>
        <taxon>Pentapetalae</taxon>
        <taxon>asterids</taxon>
        <taxon>campanulids</taxon>
        <taxon>Asterales</taxon>
        <taxon>Asteraceae</taxon>
        <taxon>Cichorioideae</taxon>
        <taxon>Cichorieae</taxon>
        <taxon>Cichoriinae</taxon>
        <taxon>Cichorium</taxon>
    </lineage>
</organism>
<sequence length="171" mass="19576">MAERVFSRVHSFRECLDSTLTTQRSEILRVLLSHGKGILKPHRLMAKYDAISKEDTKLHDGAFHEVLKSTQEAIVLPPWVALSICLRPEELVDGSSNDNFLLELDFKPFTSSFPRPTLTKSIGNGVEFLNRHLSAKMFHDKDSMHPLLDFLRTHTCNGKIAKDRSWRFGEE</sequence>
<reference evidence="1 2" key="2">
    <citation type="journal article" date="2022" name="Mol. Ecol. Resour.">
        <title>The genomes of chicory, endive, great burdock and yacon provide insights into Asteraceae paleo-polyploidization history and plant inulin production.</title>
        <authorList>
            <person name="Fan W."/>
            <person name="Wang S."/>
            <person name="Wang H."/>
            <person name="Wang A."/>
            <person name="Jiang F."/>
            <person name="Liu H."/>
            <person name="Zhao H."/>
            <person name="Xu D."/>
            <person name="Zhang Y."/>
        </authorList>
    </citation>
    <scope>NUCLEOTIDE SEQUENCE [LARGE SCALE GENOMIC DNA]</scope>
    <source>
        <strain evidence="2">cv. Punajuju</strain>
        <tissue evidence="1">Leaves</tissue>
    </source>
</reference>
<name>A0ACB8ZRG7_CICIN</name>
<evidence type="ECO:0000313" key="2">
    <source>
        <dbReference type="Proteomes" id="UP001055811"/>
    </source>
</evidence>
<keyword evidence="2" id="KW-1185">Reference proteome</keyword>
<accession>A0ACB8ZRG7</accession>
<dbReference type="EMBL" id="CM042016">
    <property type="protein sequence ID" value="KAI3699911.1"/>
    <property type="molecule type" value="Genomic_DNA"/>
</dbReference>
<dbReference type="Proteomes" id="UP001055811">
    <property type="component" value="Linkage Group LG08"/>
</dbReference>
<proteinExistence type="predicted"/>
<protein>
    <submittedName>
        <fullName evidence="1">Uncharacterized protein</fullName>
    </submittedName>
</protein>
<gene>
    <name evidence="1" type="ORF">L2E82_44518</name>
</gene>